<sequence length="217" mass="24586">MPSWNSVEDIVDAVASSLRLGRIGAYQEGIRTQMLQSLLRRANHRHMMPHCLLEHPSDQLLPNPSFPASSFAAWWDGIRLSSSSHPNGTEIITLARHTIWRIWKVTPKPNFDASFVDQSGSGGIGVVLRNETGLFLAGRAIHLPRCLNARTVEALAMRKALNLASEMHLSRCLKHQFRKIYFNFSPWTSNHYACCGELFSLNQQDKYMDFNSSFMVN</sequence>
<evidence type="ECO:0000313" key="3">
    <source>
        <dbReference type="Proteomes" id="UP001188597"/>
    </source>
</evidence>
<accession>A0AA88VAE3</accession>
<comment type="caution">
    <text evidence="2">The sequence shown here is derived from an EMBL/GenBank/DDBJ whole genome shotgun (WGS) entry which is preliminary data.</text>
</comment>
<organism evidence="2 3">
    <name type="scientific">Escallonia herrerae</name>
    <dbReference type="NCBI Taxonomy" id="1293975"/>
    <lineage>
        <taxon>Eukaryota</taxon>
        <taxon>Viridiplantae</taxon>
        <taxon>Streptophyta</taxon>
        <taxon>Embryophyta</taxon>
        <taxon>Tracheophyta</taxon>
        <taxon>Spermatophyta</taxon>
        <taxon>Magnoliopsida</taxon>
        <taxon>eudicotyledons</taxon>
        <taxon>Gunneridae</taxon>
        <taxon>Pentapetalae</taxon>
        <taxon>asterids</taxon>
        <taxon>campanulids</taxon>
        <taxon>Escalloniales</taxon>
        <taxon>Escalloniaceae</taxon>
        <taxon>Escallonia</taxon>
    </lineage>
</organism>
<feature type="domain" description="RNase H type-1" evidence="1">
    <location>
        <begin position="110"/>
        <end position="170"/>
    </location>
</feature>
<reference evidence="2" key="1">
    <citation type="submission" date="2022-12" db="EMBL/GenBank/DDBJ databases">
        <title>Draft genome assemblies for two species of Escallonia (Escalloniales).</title>
        <authorList>
            <person name="Chanderbali A."/>
            <person name="Dervinis C."/>
            <person name="Anghel I."/>
            <person name="Soltis D."/>
            <person name="Soltis P."/>
            <person name="Zapata F."/>
        </authorList>
    </citation>
    <scope>NUCLEOTIDE SEQUENCE</scope>
    <source>
        <strain evidence="2">UCBG64.0493</strain>
        <tissue evidence="2">Leaf</tissue>
    </source>
</reference>
<dbReference type="InterPro" id="IPR002156">
    <property type="entry name" value="RNaseH_domain"/>
</dbReference>
<dbReference type="EMBL" id="JAVXUP010002219">
    <property type="protein sequence ID" value="KAK3004714.1"/>
    <property type="molecule type" value="Genomic_DNA"/>
</dbReference>
<dbReference type="PANTHER" id="PTHR47074:SF11">
    <property type="entry name" value="REVERSE TRANSCRIPTASE-LIKE PROTEIN"/>
    <property type="match status" value="1"/>
</dbReference>
<dbReference type="PANTHER" id="PTHR47074">
    <property type="entry name" value="BNAC02G40300D PROTEIN"/>
    <property type="match status" value="1"/>
</dbReference>
<dbReference type="Pfam" id="PF13456">
    <property type="entry name" value="RVT_3"/>
    <property type="match status" value="1"/>
</dbReference>
<dbReference type="GO" id="GO:0003676">
    <property type="term" value="F:nucleic acid binding"/>
    <property type="evidence" value="ECO:0007669"/>
    <property type="project" value="InterPro"/>
</dbReference>
<dbReference type="CDD" id="cd06222">
    <property type="entry name" value="RNase_H_like"/>
    <property type="match status" value="1"/>
</dbReference>
<keyword evidence="3" id="KW-1185">Reference proteome</keyword>
<evidence type="ECO:0000259" key="1">
    <source>
        <dbReference type="Pfam" id="PF13456"/>
    </source>
</evidence>
<dbReference type="Proteomes" id="UP001188597">
    <property type="component" value="Unassembled WGS sequence"/>
</dbReference>
<proteinExistence type="predicted"/>
<gene>
    <name evidence="2" type="ORF">RJ639_018922</name>
</gene>
<name>A0AA88VAE3_9ASTE</name>
<dbReference type="InterPro" id="IPR044730">
    <property type="entry name" value="RNase_H-like_dom_plant"/>
</dbReference>
<evidence type="ECO:0000313" key="2">
    <source>
        <dbReference type="EMBL" id="KAK3004714.1"/>
    </source>
</evidence>
<dbReference type="AlphaFoldDB" id="A0AA88VAE3"/>
<protein>
    <recommendedName>
        <fullName evidence="1">RNase H type-1 domain-containing protein</fullName>
    </recommendedName>
</protein>
<dbReference type="InterPro" id="IPR052929">
    <property type="entry name" value="RNase_H-like_EbsB-rel"/>
</dbReference>
<dbReference type="GO" id="GO:0004523">
    <property type="term" value="F:RNA-DNA hybrid ribonuclease activity"/>
    <property type="evidence" value="ECO:0007669"/>
    <property type="project" value="InterPro"/>
</dbReference>